<protein>
    <submittedName>
        <fullName evidence="8">Glycerol-3-phosphate dehydrogenase/oxidase</fullName>
    </submittedName>
</protein>
<dbReference type="PANTHER" id="PTHR11985">
    <property type="entry name" value="GLYCEROL-3-PHOSPHATE DEHYDROGENASE"/>
    <property type="match status" value="1"/>
</dbReference>
<dbReference type="Pfam" id="PF16901">
    <property type="entry name" value="DAO_C"/>
    <property type="match status" value="1"/>
</dbReference>
<evidence type="ECO:0000256" key="1">
    <source>
        <dbReference type="ARBA" id="ARBA00001974"/>
    </source>
</evidence>
<dbReference type="SUPFAM" id="SSF54373">
    <property type="entry name" value="FAD-linked reductases, C-terminal domain"/>
    <property type="match status" value="1"/>
</dbReference>
<evidence type="ECO:0000313" key="9">
    <source>
        <dbReference type="Proteomes" id="UP000585665"/>
    </source>
</evidence>
<dbReference type="RefSeq" id="WP_176613155.1">
    <property type="nucleotide sequence ID" value="NZ_JABXXR010000030.1"/>
</dbReference>
<keyword evidence="5" id="KW-0560">Oxidoreductase</keyword>
<sequence length="581" mass="63481">MIDQQTPSLRDAALARLRTPVRTPVLIVGGGINGVGAFRELALQGVPAILLDKGDICAGASAAPSRLIHGGIKYLETGEFRLVAQSTLERNLLLRNAPHYVRPLPTYLPIQSWFGGLWPSLKRFLGRSAKIRDRGVVVTEAGLCIYDVLGLRSRVMPLHRMFMGKRAHARFPDMTPSIIALGRYYDAAISQPERLGLECVTDAIRACPDAIALNHVDITGVIDDTVHARDRVTGQMLAIKADVIINAGGAWIDTVNQTLGLETAYIGGTKGSHLVLDHPELLRELDGAMVYFGVQDGRICLAYPFFGHVMVGSTDIHTDAPDDAICTQDEQDYMLRALGELFPSLGFDNAQVVYRYAGVRPLPRSQTDNPGDISRDHLIHTDQLPGGTAVLSLVGGKWTTFRGLSEEVGTLVLSRLGRARTVGSRDIPIGGGRDFPRSPVARARFLDALRARFSLPAERAATLLERYGSLAIDIATFCSLAGDEPLTTLPDYTRREIAFIARRELVGHLADVLFRRTTLALEGRLTPAVIADVAAVVSETLGWSAERRDDEANWCWRHATERHGVRNAYRTGGRPHLSIAS</sequence>
<dbReference type="InterPro" id="IPR038299">
    <property type="entry name" value="DAO_C_sf"/>
</dbReference>
<dbReference type="InterPro" id="IPR031656">
    <property type="entry name" value="DAO_C"/>
</dbReference>
<proteinExistence type="inferred from homology"/>
<evidence type="ECO:0000259" key="6">
    <source>
        <dbReference type="Pfam" id="PF01266"/>
    </source>
</evidence>
<name>A0A850P893_9PROT</name>
<evidence type="ECO:0000313" key="8">
    <source>
        <dbReference type="EMBL" id="NVN40184.1"/>
    </source>
</evidence>
<evidence type="ECO:0000256" key="3">
    <source>
        <dbReference type="ARBA" id="ARBA00022630"/>
    </source>
</evidence>
<dbReference type="Proteomes" id="UP000585665">
    <property type="component" value="Unassembled WGS sequence"/>
</dbReference>
<dbReference type="EMBL" id="JABXXR010000030">
    <property type="protein sequence ID" value="NVN40184.1"/>
    <property type="molecule type" value="Genomic_DNA"/>
</dbReference>
<dbReference type="PRINTS" id="PR01001">
    <property type="entry name" value="FADG3PDH"/>
</dbReference>
<evidence type="ECO:0000256" key="4">
    <source>
        <dbReference type="ARBA" id="ARBA00022827"/>
    </source>
</evidence>
<organism evidence="8 9">
    <name type="scientific">Ameyamaea chiangmaiensis</name>
    <dbReference type="NCBI Taxonomy" id="442969"/>
    <lineage>
        <taxon>Bacteria</taxon>
        <taxon>Pseudomonadati</taxon>
        <taxon>Pseudomonadota</taxon>
        <taxon>Alphaproteobacteria</taxon>
        <taxon>Acetobacterales</taxon>
        <taxon>Acetobacteraceae</taxon>
        <taxon>Ameyamaea</taxon>
    </lineage>
</organism>
<dbReference type="InterPro" id="IPR000447">
    <property type="entry name" value="G3P_DH_FAD-dep"/>
</dbReference>
<dbReference type="InterPro" id="IPR036188">
    <property type="entry name" value="FAD/NAD-bd_sf"/>
</dbReference>
<evidence type="ECO:0000256" key="2">
    <source>
        <dbReference type="ARBA" id="ARBA00007330"/>
    </source>
</evidence>
<keyword evidence="3" id="KW-0285">Flavoprotein</keyword>
<dbReference type="PANTHER" id="PTHR11985:SF15">
    <property type="entry name" value="GLYCEROL-3-PHOSPHATE DEHYDROGENASE, MITOCHONDRIAL"/>
    <property type="match status" value="1"/>
</dbReference>
<dbReference type="Pfam" id="PF01266">
    <property type="entry name" value="DAO"/>
    <property type="match status" value="1"/>
</dbReference>
<dbReference type="GO" id="GO:0004368">
    <property type="term" value="F:glycerol-3-phosphate dehydrogenase (quinone) activity"/>
    <property type="evidence" value="ECO:0007669"/>
    <property type="project" value="InterPro"/>
</dbReference>
<dbReference type="InterPro" id="IPR006076">
    <property type="entry name" value="FAD-dep_OxRdtase"/>
</dbReference>
<dbReference type="AlphaFoldDB" id="A0A850P893"/>
<accession>A0A850P893</accession>
<comment type="cofactor">
    <cofactor evidence="1">
        <name>FAD</name>
        <dbReference type="ChEBI" id="CHEBI:57692"/>
    </cofactor>
</comment>
<dbReference type="Gene3D" id="1.10.8.870">
    <property type="entry name" value="Alpha-glycerophosphate oxidase, cap domain"/>
    <property type="match status" value="1"/>
</dbReference>
<feature type="domain" description="Alpha-glycerophosphate oxidase C-terminal" evidence="7">
    <location>
        <begin position="425"/>
        <end position="548"/>
    </location>
</feature>
<keyword evidence="4" id="KW-0274">FAD</keyword>
<dbReference type="GO" id="GO:0046168">
    <property type="term" value="P:glycerol-3-phosphate catabolic process"/>
    <property type="evidence" value="ECO:0007669"/>
    <property type="project" value="TreeGrafter"/>
</dbReference>
<keyword evidence="9" id="KW-1185">Reference proteome</keyword>
<evidence type="ECO:0000256" key="5">
    <source>
        <dbReference type="ARBA" id="ARBA00023002"/>
    </source>
</evidence>
<dbReference type="Gene3D" id="3.30.9.10">
    <property type="entry name" value="D-Amino Acid Oxidase, subunit A, domain 2"/>
    <property type="match status" value="1"/>
</dbReference>
<feature type="domain" description="FAD dependent oxidoreductase" evidence="6">
    <location>
        <begin position="25"/>
        <end position="400"/>
    </location>
</feature>
<evidence type="ECO:0000259" key="7">
    <source>
        <dbReference type="Pfam" id="PF16901"/>
    </source>
</evidence>
<gene>
    <name evidence="8" type="ORF">HUK82_06340</name>
</gene>
<dbReference type="SUPFAM" id="SSF51905">
    <property type="entry name" value="FAD/NAD(P)-binding domain"/>
    <property type="match status" value="1"/>
</dbReference>
<comment type="similarity">
    <text evidence="2">Belongs to the FAD-dependent glycerol-3-phosphate dehydrogenase family.</text>
</comment>
<reference evidence="8 9" key="1">
    <citation type="submission" date="2020-06" db="EMBL/GenBank/DDBJ databases">
        <title>Description of novel acetic acid bacteria.</title>
        <authorList>
            <person name="Sombolestani A."/>
        </authorList>
    </citation>
    <scope>NUCLEOTIDE SEQUENCE [LARGE SCALE GENOMIC DNA]</scope>
    <source>
        <strain evidence="8 9">LMG 27010</strain>
    </source>
</reference>
<dbReference type="Gene3D" id="3.50.50.60">
    <property type="entry name" value="FAD/NAD(P)-binding domain"/>
    <property type="match status" value="1"/>
</dbReference>
<comment type="caution">
    <text evidence="8">The sequence shown here is derived from an EMBL/GenBank/DDBJ whole genome shotgun (WGS) entry which is preliminary data.</text>
</comment>